<feature type="glycosylation site" description="N-linked (GlcNAc...) asparagine" evidence="6">
    <location>
        <position position="107"/>
    </location>
</feature>
<evidence type="ECO:0000256" key="1">
    <source>
        <dbReference type="ARBA" id="ARBA00001923"/>
    </source>
</evidence>
<dbReference type="InterPro" id="IPR001548">
    <property type="entry name" value="Peptidase_M2"/>
</dbReference>
<dbReference type="GO" id="GO:0008237">
    <property type="term" value="F:metallopeptidase activity"/>
    <property type="evidence" value="ECO:0007669"/>
    <property type="project" value="InterPro"/>
</dbReference>
<keyword evidence="5 6" id="KW-0325">Glycoprotein</keyword>
<organism evidence="8 9">
    <name type="scientific">Carlito syrichta</name>
    <name type="common">Philippine tarsier</name>
    <name type="synonym">Tarsius syrichta</name>
    <dbReference type="NCBI Taxonomy" id="1868482"/>
    <lineage>
        <taxon>Eukaryota</taxon>
        <taxon>Metazoa</taxon>
        <taxon>Chordata</taxon>
        <taxon>Craniata</taxon>
        <taxon>Vertebrata</taxon>
        <taxon>Euteleostomi</taxon>
        <taxon>Mammalia</taxon>
        <taxon>Eutheria</taxon>
        <taxon>Euarchontoglires</taxon>
        <taxon>Primates</taxon>
        <taxon>Haplorrhini</taxon>
        <taxon>Tarsiiformes</taxon>
        <taxon>Tarsiidae</taxon>
        <taxon>Carlito</taxon>
    </lineage>
</organism>
<feature type="non-terminal residue" evidence="9">
    <location>
        <position position="169"/>
    </location>
</feature>
<evidence type="ECO:0000256" key="2">
    <source>
        <dbReference type="ARBA" id="ARBA00008139"/>
    </source>
</evidence>
<dbReference type="GO" id="GO:0005886">
    <property type="term" value="C:plasma membrane"/>
    <property type="evidence" value="ECO:0007669"/>
    <property type="project" value="TreeGrafter"/>
</dbReference>
<keyword evidence="3" id="KW-0732">Signal</keyword>
<gene>
    <name evidence="9" type="primary">LOC103250608</name>
</gene>
<dbReference type="KEGG" id="csyr:103250608"/>
<comment type="similarity">
    <text evidence="2 7">Belongs to the peptidase M2 family.</text>
</comment>
<dbReference type="RefSeq" id="XP_021563792.1">
    <property type="nucleotide sequence ID" value="XM_021708117.1"/>
</dbReference>
<evidence type="ECO:0000313" key="8">
    <source>
        <dbReference type="Proteomes" id="UP000189704"/>
    </source>
</evidence>
<dbReference type="AlphaFoldDB" id="A0A3Q0DMZ1"/>
<dbReference type="GO" id="GO:0008241">
    <property type="term" value="F:peptidyl-dipeptidase activity"/>
    <property type="evidence" value="ECO:0007669"/>
    <property type="project" value="UniProtKB-EC"/>
</dbReference>
<dbReference type="PANTHER" id="PTHR10514:SF27">
    <property type="entry name" value="ANGIOTENSIN-CONVERTING ENZYME"/>
    <property type="match status" value="1"/>
</dbReference>
<accession>A0A3Q0DMZ1</accession>
<evidence type="ECO:0000256" key="3">
    <source>
        <dbReference type="ARBA" id="ARBA00022729"/>
    </source>
</evidence>
<dbReference type="OrthoDB" id="10029630at2759"/>
<dbReference type="PANTHER" id="PTHR10514">
    <property type="entry name" value="ANGIOTENSIN-CONVERTING ENZYME"/>
    <property type="match status" value="1"/>
</dbReference>
<keyword evidence="4" id="KW-1015">Disulfide bond</keyword>
<evidence type="ECO:0000256" key="4">
    <source>
        <dbReference type="ARBA" id="ARBA00023157"/>
    </source>
</evidence>
<comment type="cofactor">
    <cofactor evidence="1">
        <name>chloride</name>
        <dbReference type="ChEBI" id="CHEBI:17996"/>
    </cofactor>
</comment>
<proteinExistence type="inferred from homology"/>
<dbReference type="Proteomes" id="UP000189704">
    <property type="component" value="Unplaced"/>
</dbReference>
<feature type="non-terminal residue" evidence="9">
    <location>
        <position position="1"/>
    </location>
</feature>
<dbReference type="Pfam" id="PF01401">
    <property type="entry name" value="Peptidase_M2"/>
    <property type="match status" value="2"/>
</dbReference>
<sequence length="169" mass="19749">EVLRVGSSRPWQEVLQDLTGSNTLDARPLLDYFQPVSQWLQEQNQRHGEVLGWPEYQWRPPLPDGYPEGIDLVTDEAEAGAFVEEYDRVYQVVLNEYVEASWNHNTNITSETSRILLQKHMQMANHSLKYGLRARRFDVTHFQNTTTKRIMRKVQDLEHAALAPEELEE</sequence>
<reference evidence="9" key="1">
    <citation type="submission" date="2025-08" db="UniProtKB">
        <authorList>
            <consortium name="RefSeq"/>
        </authorList>
    </citation>
    <scope>IDENTIFICATION</scope>
</reference>
<protein>
    <submittedName>
        <fullName evidence="9">Angiotensin-converting enzyme-like</fullName>
    </submittedName>
</protein>
<evidence type="ECO:0000256" key="6">
    <source>
        <dbReference type="PIRSR" id="PIRSR601548-10"/>
    </source>
</evidence>
<name>A0A3Q0DMZ1_CARSF</name>
<dbReference type="PROSITE" id="PS52011">
    <property type="entry name" value="PEPTIDASE_M2"/>
    <property type="match status" value="2"/>
</dbReference>
<feature type="glycosylation site" description="N-linked (GlcNAc...) (complex) asparagine" evidence="6">
    <location>
        <position position="125"/>
    </location>
</feature>
<evidence type="ECO:0000256" key="5">
    <source>
        <dbReference type="ARBA" id="ARBA00023180"/>
    </source>
</evidence>
<feature type="glycosylation site" description="N-linked (GlcNAc...) (complex) asparagine" evidence="6">
    <location>
        <position position="144"/>
    </location>
</feature>
<keyword evidence="8" id="KW-1185">Reference proteome</keyword>
<evidence type="ECO:0000256" key="7">
    <source>
        <dbReference type="PROSITE-ProRule" id="PRU01355"/>
    </source>
</evidence>
<dbReference type="SUPFAM" id="SSF55486">
    <property type="entry name" value="Metalloproteases ('zincins'), catalytic domain"/>
    <property type="match status" value="2"/>
</dbReference>
<dbReference type="GO" id="GO:0006508">
    <property type="term" value="P:proteolysis"/>
    <property type="evidence" value="ECO:0007669"/>
    <property type="project" value="InterPro"/>
</dbReference>
<dbReference type="GeneID" id="103250608"/>
<comment type="caution">
    <text evidence="7">Lacks conserved residue(s) required for the propagation of feature annotation.</text>
</comment>
<evidence type="ECO:0000313" key="9">
    <source>
        <dbReference type="RefSeq" id="XP_021563792.1"/>
    </source>
</evidence>